<dbReference type="EMBL" id="BGZK01000545">
    <property type="protein sequence ID" value="GBP49444.1"/>
    <property type="molecule type" value="Genomic_DNA"/>
</dbReference>
<comment type="caution">
    <text evidence="2">The sequence shown here is derived from an EMBL/GenBank/DDBJ whole genome shotgun (WGS) entry which is preliminary data.</text>
</comment>
<proteinExistence type="predicted"/>
<evidence type="ECO:0000256" key="1">
    <source>
        <dbReference type="SAM" id="MobiDB-lite"/>
    </source>
</evidence>
<feature type="compositionally biased region" description="Basic residues" evidence="1">
    <location>
        <begin position="1"/>
        <end position="18"/>
    </location>
</feature>
<reference evidence="2 3" key="1">
    <citation type="journal article" date="2019" name="Commun. Biol.">
        <title>The bagworm genome reveals a unique fibroin gene that provides high tensile strength.</title>
        <authorList>
            <person name="Kono N."/>
            <person name="Nakamura H."/>
            <person name="Ohtoshi R."/>
            <person name="Tomita M."/>
            <person name="Numata K."/>
            <person name="Arakawa K."/>
        </authorList>
    </citation>
    <scope>NUCLEOTIDE SEQUENCE [LARGE SCALE GENOMIC DNA]</scope>
</reference>
<accession>A0A4C1WH23</accession>
<evidence type="ECO:0000313" key="2">
    <source>
        <dbReference type="EMBL" id="GBP49444.1"/>
    </source>
</evidence>
<keyword evidence="3" id="KW-1185">Reference proteome</keyword>
<protein>
    <submittedName>
        <fullName evidence="2">Uncharacterized protein</fullName>
    </submittedName>
</protein>
<evidence type="ECO:0000313" key="3">
    <source>
        <dbReference type="Proteomes" id="UP000299102"/>
    </source>
</evidence>
<gene>
    <name evidence="2" type="ORF">EVAR_25657_1</name>
</gene>
<organism evidence="2 3">
    <name type="scientific">Eumeta variegata</name>
    <name type="common">Bagworm moth</name>
    <name type="synonym">Eumeta japonica</name>
    <dbReference type="NCBI Taxonomy" id="151549"/>
    <lineage>
        <taxon>Eukaryota</taxon>
        <taxon>Metazoa</taxon>
        <taxon>Ecdysozoa</taxon>
        <taxon>Arthropoda</taxon>
        <taxon>Hexapoda</taxon>
        <taxon>Insecta</taxon>
        <taxon>Pterygota</taxon>
        <taxon>Neoptera</taxon>
        <taxon>Endopterygota</taxon>
        <taxon>Lepidoptera</taxon>
        <taxon>Glossata</taxon>
        <taxon>Ditrysia</taxon>
        <taxon>Tineoidea</taxon>
        <taxon>Psychidae</taxon>
        <taxon>Oiketicinae</taxon>
        <taxon>Eumeta</taxon>
    </lineage>
</organism>
<feature type="region of interest" description="Disordered" evidence="1">
    <location>
        <begin position="1"/>
        <end position="37"/>
    </location>
</feature>
<dbReference type="Proteomes" id="UP000299102">
    <property type="component" value="Unassembled WGS sequence"/>
</dbReference>
<sequence length="96" mass="11187">MHKRRPCTLYSRSRRSRPLSKQCRATMVSRETLSTPRNKTVAFTRSERRLLKFSEQSGRYGGRCHGDRPAAALHVQRETLNCITHSARKHLRLILL</sequence>
<dbReference type="AlphaFoldDB" id="A0A4C1WH23"/>
<name>A0A4C1WH23_EUMVA</name>